<gene>
    <name evidence="2" type="ORF">EYS08_02525</name>
</gene>
<accession>A0A4Q9HIL5</accession>
<keyword evidence="1" id="KW-0472">Membrane</keyword>
<dbReference type="AlphaFoldDB" id="A0A4Q9HIL5"/>
<feature type="transmembrane region" description="Helical" evidence="1">
    <location>
        <begin position="169"/>
        <end position="189"/>
    </location>
</feature>
<keyword evidence="1" id="KW-1133">Transmembrane helix</keyword>
<reference evidence="2 3" key="1">
    <citation type="submission" date="2019-02" db="EMBL/GenBank/DDBJ databases">
        <title>Pedobacter kyonggii whole genome sequence analysis.</title>
        <authorList>
            <person name="Dahal R.H."/>
        </authorList>
    </citation>
    <scope>NUCLEOTIDE SEQUENCE [LARGE SCALE GENOMIC DNA]</scope>
    <source>
        <strain evidence="2 3">K-4-11-1</strain>
    </source>
</reference>
<feature type="transmembrane region" description="Helical" evidence="1">
    <location>
        <begin position="450"/>
        <end position="474"/>
    </location>
</feature>
<protein>
    <submittedName>
        <fullName evidence="2">Uncharacterized protein</fullName>
    </submittedName>
</protein>
<dbReference type="EMBL" id="SIXF01000001">
    <property type="protein sequence ID" value="TBO45233.1"/>
    <property type="molecule type" value="Genomic_DNA"/>
</dbReference>
<feature type="transmembrane region" description="Helical" evidence="1">
    <location>
        <begin position="279"/>
        <end position="297"/>
    </location>
</feature>
<dbReference type="Proteomes" id="UP000291819">
    <property type="component" value="Unassembled WGS sequence"/>
</dbReference>
<evidence type="ECO:0000313" key="3">
    <source>
        <dbReference type="Proteomes" id="UP000291819"/>
    </source>
</evidence>
<dbReference type="Pfam" id="PF18940">
    <property type="entry name" value="DUF5687"/>
    <property type="match status" value="1"/>
</dbReference>
<feature type="transmembrane region" description="Helical" evidence="1">
    <location>
        <begin position="21"/>
        <end position="51"/>
    </location>
</feature>
<feature type="transmembrane region" description="Helical" evidence="1">
    <location>
        <begin position="141"/>
        <end position="162"/>
    </location>
</feature>
<feature type="transmembrane region" description="Helical" evidence="1">
    <location>
        <begin position="425"/>
        <end position="444"/>
    </location>
</feature>
<keyword evidence="3" id="KW-1185">Reference proteome</keyword>
<feature type="transmembrane region" description="Helical" evidence="1">
    <location>
        <begin position="209"/>
        <end position="225"/>
    </location>
</feature>
<feature type="transmembrane region" description="Helical" evidence="1">
    <location>
        <begin position="351"/>
        <end position="373"/>
    </location>
</feature>
<dbReference type="InterPro" id="IPR043742">
    <property type="entry name" value="DUF5687"/>
</dbReference>
<name>A0A4Q9HIL5_9SPHI</name>
<feature type="transmembrane region" description="Helical" evidence="1">
    <location>
        <begin position="385"/>
        <end position="404"/>
    </location>
</feature>
<dbReference type="OrthoDB" id="1014144at2"/>
<evidence type="ECO:0000256" key="1">
    <source>
        <dbReference type="SAM" id="Phobius"/>
    </source>
</evidence>
<dbReference type="RefSeq" id="WP_131028269.1">
    <property type="nucleotide sequence ID" value="NZ_SIXF01000001.1"/>
</dbReference>
<comment type="caution">
    <text evidence="2">The sequence shown here is derived from an EMBL/GenBank/DDBJ whole genome shotgun (WGS) entry which is preliminary data.</text>
</comment>
<sequence>MLSTFLSHQRKSFWRSRNKGGSIATQIIIGFFMLYFLVVAVGIGFGMTIFLPKIFPNQTVMTSFNGIILYYFAFDFLMRLQLQDIPTLSIIPYLHLKIPKRKIINFLNAKALFSAFNLWPFFLFFPFIFIEIWSVDGALVAVMYIVAILSIMVFNNYFILYLKRKSITNVLFTLVGLVIIGVFAALEYYKVISIMVASNFVFSEMADKPYLGLIFPVIASVIFILNSNYLRRNLYVEELGSKQEKKVSTDYAFLNRFGKAGELAALELKLILRHKRPRYSVFMGLFFLLYGYLFYKAPYIAADSFSKMIFAAIFMTGFSVLSYGQFMFAWQSSHFDGLLINKIDFKDYIKGKFLLFTIMCTITTILASFYGFLSPKLLLLHLAAYLYNIGFCTVLVLYLATFNYKRIDITRSASFNFQGMGATQWILMIPFILIPYLVYLPFGYLNRPYLGLMTIGFFGLIMLFMRAYWVNYIAKRLELQRYKIAEGFRE</sequence>
<organism evidence="2 3">
    <name type="scientific">Pedobacter kyonggii</name>
    <dbReference type="NCBI Taxonomy" id="1926871"/>
    <lineage>
        <taxon>Bacteria</taxon>
        <taxon>Pseudomonadati</taxon>
        <taxon>Bacteroidota</taxon>
        <taxon>Sphingobacteriia</taxon>
        <taxon>Sphingobacteriales</taxon>
        <taxon>Sphingobacteriaceae</taxon>
        <taxon>Pedobacter</taxon>
    </lineage>
</organism>
<evidence type="ECO:0000313" key="2">
    <source>
        <dbReference type="EMBL" id="TBO45233.1"/>
    </source>
</evidence>
<feature type="transmembrane region" description="Helical" evidence="1">
    <location>
        <begin position="309"/>
        <end position="330"/>
    </location>
</feature>
<keyword evidence="1" id="KW-0812">Transmembrane</keyword>
<proteinExistence type="predicted"/>
<feature type="transmembrane region" description="Helical" evidence="1">
    <location>
        <begin position="103"/>
        <end position="129"/>
    </location>
</feature>